<proteinExistence type="predicted"/>
<dbReference type="Proteomes" id="UP001390339">
    <property type="component" value="Unassembled WGS sequence"/>
</dbReference>
<evidence type="ECO:0000256" key="6">
    <source>
        <dbReference type="ARBA" id="ARBA00023002"/>
    </source>
</evidence>
<keyword evidence="5" id="KW-1133">Transmembrane helix</keyword>
<evidence type="ECO:0000256" key="2">
    <source>
        <dbReference type="ARBA" id="ARBA00022617"/>
    </source>
</evidence>
<dbReference type="EMBL" id="JAPCWZ010000007">
    <property type="protein sequence ID" value="KAK8855714.1"/>
    <property type="molecule type" value="Genomic_DNA"/>
</dbReference>
<protein>
    <submittedName>
        <fullName evidence="9">Cytochrome P450</fullName>
    </submittedName>
</protein>
<keyword evidence="10" id="KW-1185">Reference proteome</keyword>
<keyword evidence="3" id="KW-0812">Transmembrane</keyword>
<comment type="subcellular location">
    <subcellularLocation>
        <location evidence="1">Membrane</location>
    </subcellularLocation>
</comment>
<evidence type="ECO:0000256" key="4">
    <source>
        <dbReference type="ARBA" id="ARBA00022723"/>
    </source>
</evidence>
<keyword evidence="6" id="KW-0560">Oxidoreductase</keyword>
<sequence length="340" mass="38842">MPGLTLLAIGALLAAATIINTGICLLRNYRAAKSIGCPIRIIPISPLNPFWVLLDRKVLSLVCYLPFGDNSFTRYNWRGWEVADRYRSHYEMGDIWVLVTLFKNWVYINDPDALMSMFRRGTEFTRPVFVTAILDVFGPNISTAEGQRWKTQRRIATHCFNEANNQNVWSEAVILVSDMLKYWTSKTSISSSNQDLRTLSLHVLSRAAFGKSFKFEGADERDLASSHKQSLQTILENCVLILALGTKFLSNPYLPRKLREVYQAWVSFYNYMTSVYEEEKQAFADGKSTDDNLMTMMEDSEALTEKEIYGNIFTFNFAGYDTTANTFTFVIHFVAAYPDV</sequence>
<keyword evidence="2" id="KW-0349">Heme</keyword>
<evidence type="ECO:0000256" key="3">
    <source>
        <dbReference type="ARBA" id="ARBA00022692"/>
    </source>
</evidence>
<evidence type="ECO:0000313" key="10">
    <source>
        <dbReference type="Proteomes" id="UP001390339"/>
    </source>
</evidence>
<reference evidence="9 10" key="1">
    <citation type="journal article" date="2024" name="IMA Fungus">
        <title>Apiospora arundinis, a panoply of carbohydrate-active enzymes and secondary metabolites.</title>
        <authorList>
            <person name="Sorensen T."/>
            <person name="Petersen C."/>
            <person name="Muurmann A.T."/>
            <person name="Christiansen J.V."/>
            <person name="Brundto M.L."/>
            <person name="Overgaard C.K."/>
            <person name="Boysen A.T."/>
            <person name="Wollenberg R.D."/>
            <person name="Larsen T.O."/>
            <person name="Sorensen J.L."/>
            <person name="Nielsen K.L."/>
            <person name="Sondergaard T.E."/>
        </authorList>
    </citation>
    <scope>NUCLEOTIDE SEQUENCE [LARGE SCALE GENOMIC DNA]</scope>
    <source>
        <strain evidence="9 10">AAU 773</strain>
    </source>
</reference>
<organism evidence="9 10">
    <name type="scientific">Apiospora arundinis</name>
    <dbReference type="NCBI Taxonomy" id="335852"/>
    <lineage>
        <taxon>Eukaryota</taxon>
        <taxon>Fungi</taxon>
        <taxon>Dikarya</taxon>
        <taxon>Ascomycota</taxon>
        <taxon>Pezizomycotina</taxon>
        <taxon>Sordariomycetes</taxon>
        <taxon>Xylariomycetidae</taxon>
        <taxon>Amphisphaeriales</taxon>
        <taxon>Apiosporaceae</taxon>
        <taxon>Apiospora</taxon>
    </lineage>
</organism>
<evidence type="ECO:0000256" key="5">
    <source>
        <dbReference type="ARBA" id="ARBA00022989"/>
    </source>
</evidence>
<dbReference type="InterPro" id="IPR050665">
    <property type="entry name" value="Cytochrome_P450_Monooxygen"/>
</dbReference>
<comment type="caution">
    <text evidence="9">The sequence shown here is derived from an EMBL/GenBank/DDBJ whole genome shotgun (WGS) entry which is preliminary data.</text>
</comment>
<accession>A0ABR2I065</accession>
<name>A0ABR2I065_9PEZI</name>
<dbReference type="PANTHER" id="PTHR24282:SF258">
    <property type="entry name" value="CYTOCHROME P450"/>
    <property type="match status" value="1"/>
</dbReference>
<dbReference type="SUPFAM" id="SSF48264">
    <property type="entry name" value="Cytochrome P450"/>
    <property type="match status" value="1"/>
</dbReference>
<keyword evidence="8" id="KW-0472">Membrane</keyword>
<dbReference type="InterPro" id="IPR036396">
    <property type="entry name" value="Cyt_P450_sf"/>
</dbReference>
<dbReference type="Gene3D" id="1.10.630.10">
    <property type="entry name" value="Cytochrome P450"/>
    <property type="match status" value="1"/>
</dbReference>
<keyword evidence="4" id="KW-0479">Metal-binding</keyword>
<dbReference type="InterPro" id="IPR001128">
    <property type="entry name" value="Cyt_P450"/>
</dbReference>
<dbReference type="PANTHER" id="PTHR24282">
    <property type="entry name" value="CYTOCHROME P450 FAMILY MEMBER"/>
    <property type="match status" value="1"/>
</dbReference>
<evidence type="ECO:0000313" key="9">
    <source>
        <dbReference type="EMBL" id="KAK8855714.1"/>
    </source>
</evidence>
<evidence type="ECO:0000256" key="8">
    <source>
        <dbReference type="ARBA" id="ARBA00023136"/>
    </source>
</evidence>
<gene>
    <name evidence="9" type="ORF">PGQ11_011626</name>
</gene>
<evidence type="ECO:0000256" key="7">
    <source>
        <dbReference type="ARBA" id="ARBA00023004"/>
    </source>
</evidence>
<evidence type="ECO:0000256" key="1">
    <source>
        <dbReference type="ARBA" id="ARBA00004370"/>
    </source>
</evidence>
<keyword evidence="7" id="KW-0408">Iron</keyword>
<dbReference type="Pfam" id="PF00067">
    <property type="entry name" value="p450"/>
    <property type="match status" value="1"/>
</dbReference>